<proteinExistence type="predicted"/>
<keyword evidence="3" id="KW-1185">Reference proteome</keyword>
<reference evidence="3" key="1">
    <citation type="submission" date="2016-04" db="EMBL/GenBank/DDBJ databases">
        <authorList>
            <person name="Lyu Z."/>
            <person name="Lyu W."/>
        </authorList>
    </citation>
    <scope>NUCLEOTIDE SEQUENCE [LARGE SCALE GENOMIC DNA]</scope>
    <source>
        <strain evidence="3">C44</strain>
    </source>
</reference>
<sequence>MKNQWTSLLFGVVKVSIVGRGTERFLNDCIREDIVIWNVRRSQKDGMDFFIRLKDVHALRRVVRKNECKCRFEKRLGFPFFVKKSWRNSGFVMGILAFLLVIFALSNMIWGIKVEGASPETEHLIKKELSRIGVKTGKFQFFVENPDDIQKSLTDNIQQITWVGVELTGTTYHLKVVEKNQPEEEKLVSPRHIIAEKEAVISKMFVEQGQPLTTLHEHVKKGQILVSGLIGKEDEQKKVAAKAEIFGETWYKSTILIPLKTTFHVLTGDDKVKHYLQFGSFKLPIWGFKDPEFKNFEVEDDVRYVKFLNFTLPVAYVNETYREKEQVSRDYTVKQAREAALDRGRKDIEDKLDEEEKVIGEKVLHETNENGKVKLTVLYQVIENIVRTTPIVQGD</sequence>
<gene>
    <name evidence="2" type="ORF">A6K24_05825</name>
</gene>
<dbReference type="STRING" id="152268.A6K24_05825"/>
<name>A0A179SUS1_9BACI</name>
<dbReference type="InterPro" id="IPR010690">
    <property type="entry name" value="YqfD"/>
</dbReference>
<dbReference type="RefSeq" id="WP_066334697.1">
    <property type="nucleotide sequence ID" value="NZ_LWSG01000023.1"/>
</dbReference>
<keyword evidence="1" id="KW-0812">Transmembrane</keyword>
<comment type="caution">
    <text evidence="2">The sequence shown here is derived from an EMBL/GenBank/DDBJ whole genome shotgun (WGS) entry which is preliminary data.</text>
</comment>
<dbReference type="AlphaFoldDB" id="A0A179SUS1"/>
<dbReference type="Pfam" id="PF06898">
    <property type="entry name" value="YqfD"/>
    <property type="match status" value="1"/>
</dbReference>
<organism evidence="2 3">
    <name type="scientific">Metabacillus litoralis</name>
    <dbReference type="NCBI Taxonomy" id="152268"/>
    <lineage>
        <taxon>Bacteria</taxon>
        <taxon>Bacillati</taxon>
        <taxon>Bacillota</taxon>
        <taxon>Bacilli</taxon>
        <taxon>Bacillales</taxon>
        <taxon>Bacillaceae</taxon>
        <taxon>Metabacillus</taxon>
    </lineage>
</organism>
<evidence type="ECO:0000256" key="1">
    <source>
        <dbReference type="SAM" id="Phobius"/>
    </source>
</evidence>
<accession>A0A179SUS1</accession>
<dbReference type="PIRSF" id="PIRSF029895">
    <property type="entry name" value="SpoIV"/>
    <property type="match status" value="1"/>
</dbReference>
<evidence type="ECO:0000313" key="3">
    <source>
        <dbReference type="Proteomes" id="UP000078534"/>
    </source>
</evidence>
<keyword evidence="1" id="KW-0472">Membrane</keyword>
<dbReference type="Proteomes" id="UP000078534">
    <property type="component" value="Unassembled WGS sequence"/>
</dbReference>
<evidence type="ECO:0000313" key="2">
    <source>
        <dbReference type="EMBL" id="OAS85028.1"/>
    </source>
</evidence>
<protein>
    <submittedName>
        <fullName evidence="2">Stage IV sporulation protein</fullName>
    </submittedName>
</protein>
<keyword evidence="1" id="KW-1133">Transmembrane helix</keyword>
<dbReference type="NCBIfam" id="TIGR02876">
    <property type="entry name" value="spore_yqfD"/>
    <property type="match status" value="1"/>
</dbReference>
<dbReference type="OrthoDB" id="1640349at2"/>
<feature type="transmembrane region" description="Helical" evidence="1">
    <location>
        <begin position="91"/>
        <end position="112"/>
    </location>
</feature>
<dbReference type="EMBL" id="LWSG01000023">
    <property type="protein sequence ID" value="OAS85028.1"/>
    <property type="molecule type" value="Genomic_DNA"/>
</dbReference>